<dbReference type="EMBL" id="AZGB01000015">
    <property type="protein sequence ID" value="KRM06493.1"/>
    <property type="molecule type" value="Genomic_DNA"/>
</dbReference>
<comment type="cofactor">
    <cofactor evidence="1">
        <name>Fe(3+)</name>
        <dbReference type="ChEBI" id="CHEBI:29034"/>
    </cofactor>
</comment>
<feature type="binding site" evidence="7">
    <location>
        <position position="151"/>
    </location>
    <ligand>
        <name>Fe cation</name>
        <dbReference type="ChEBI" id="CHEBI:24875"/>
        <label>2</label>
    </ligand>
</feature>
<organism evidence="8 9">
    <name type="scientific">Liquorilactobacillus ghanensis DSM 18630</name>
    <dbReference type="NCBI Taxonomy" id="1423750"/>
    <lineage>
        <taxon>Bacteria</taxon>
        <taxon>Bacillati</taxon>
        <taxon>Bacillota</taxon>
        <taxon>Bacilli</taxon>
        <taxon>Lactobacillales</taxon>
        <taxon>Lactobacillaceae</taxon>
        <taxon>Liquorilactobacillus</taxon>
    </lineage>
</organism>
<evidence type="ECO:0000313" key="8">
    <source>
        <dbReference type="EMBL" id="KRM06493.1"/>
    </source>
</evidence>
<feature type="binding site" evidence="7">
    <location>
        <position position="176"/>
    </location>
    <ligand>
        <name>Fe cation</name>
        <dbReference type="ChEBI" id="CHEBI:24875"/>
        <label>2</label>
    </ligand>
</feature>
<feature type="active site" description="Proton donor" evidence="6">
    <location>
        <position position="68"/>
    </location>
</feature>
<reference evidence="8 9" key="1">
    <citation type="journal article" date="2015" name="Genome Announc.">
        <title>Expanding the biotechnology potential of lactobacilli through comparative genomics of 213 strains and associated genera.</title>
        <authorList>
            <person name="Sun Z."/>
            <person name="Harris H.M."/>
            <person name="McCann A."/>
            <person name="Guo C."/>
            <person name="Argimon S."/>
            <person name="Zhang W."/>
            <person name="Yang X."/>
            <person name="Jeffery I.B."/>
            <person name="Cooney J.C."/>
            <person name="Kagawa T.F."/>
            <person name="Liu W."/>
            <person name="Song Y."/>
            <person name="Salvetti E."/>
            <person name="Wrobel A."/>
            <person name="Rasinkangas P."/>
            <person name="Parkhill J."/>
            <person name="Rea M.C."/>
            <person name="O'Sullivan O."/>
            <person name="Ritari J."/>
            <person name="Douillard F.P."/>
            <person name="Paul Ross R."/>
            <person name="Yang R."/>
            <person name="Briner A.E."/>
            <person name="Felis G.E."/>
            <person name="de Vos W.M."/>
            <person name="Barrangou R."/>
            <person name="Klaenhammer T.R."/>
            <person name="Caufield P.W."/>
            <person name="Cui Y."/>
            <person name="Zhang H."/>
            <person name="O'Toole P.W."/>
        </authorList>
    </citation>
    <scope>NUCLEOTIDE SEQUENCE [LARGE SCALE GENOMIC DNA]</scope>
    <source>
        <strain evidence="8 9">DSM 18630</strain>
    </source>
</reference>
<feature type="binding site" evidence="7">
    <location>
        <position position="67"/>
    </location>
    <ligand>
        <name>Fe cation</name>
        <dbReference type="ChEBI" id="CHEBI:24875"/>
        <label>2</label>
    </ligand>
</feature>
<name>A0A0R1VMD1_9LACO</name>
<dbReference type="GeneID" id="98318675"/>
<evidence type="ECO:0000256" key="7">
    <source>
        <dbReference type="PIRSR" id="PIRSR004789-51"/>
    </source>
</evidence>
<dbReference type="InterPro" id="IPR029052">
    <property type="entry name" value="Metallo-depent_PP-like"/>
</dbReference>
<keyword evidence="9" id="KW-1185">Reference proteome</keyword>
<feature type="binding site" evidence="7">
    <location>
        <position position="8"/>
    </location>
    <ligand>
        <name>Fe cation</name>
        <dbReference type="ChEBI" id="CHEBI:24875"/>
        <label>1</label>
    </ligand>
</feature>
<comment type="caution">
    <text evidence="8">The sequence shown here is derived from an EMBL/GenBank/DDBJ whole genome shotgun (WGS) entry which is preliminary data.</text>
</comment>
<dbReference type="PANTHER" id="PTHR36303">
    <property type="entry name" value="2',3'-CYCLIC-NUCLEOTIDE 2'-PHOSPHODIESTERASE"/>
    <property type="match status" value="1"/>
</dbReference>
<keyword evidence="3" id="KW-0378">Hydrolase</keyword>
<dbReference type="PATRIC" id="fig|1423750.3.peg.660"/>
<dbReference type="PANTHER" id="PTHR36303:SF1">
    <property type="entry name" value="2',3'-CYCLIC-NUCLEOTIDE 2'-PHOSPHODIESTERASE"/>
    <property type="match status" value="1"/>
</dbReference>
<dbReference type="STRING" id="1423750.FC89_GL000639"/>
<evidence type="ECO:0000256" key="5">
    <source>
        <dbReference type="ARBA" id="ARBA00061401"/>
    </source>
</evidence>
<sequence>MRILFVGDVVGNAGQAMIATYLPRLKQKFHPQVTIVNGENATRGRGIDQTAYKHLLLHGADIVSMGNHTWDNPAIEDFIHDAPRLIRPANFSAGQVPGQGFTLMKVNAFEVAVVNLQGRVFMNPSDDPFAVATDLITELRQKTKLVVVDFHAETTSEKEAFAWCFDGKVSAVIGTHTHVQTNDARILPAGTAFLSDVGMTGPYDGILGMQRSNVINRFINQMPTRFEVAENGRNTLGACVVDLDDNTGKATKIQAVQINPDHPFIS</sequence>
<dbReference type="RefSeq" id="WP_057871406.1">
    <property type="nucleotide sequence ID" value="NZ_AZGB01000015.1"/>
</dbReference>
<dbReference type="FunFam" id="3.60.21.10:FF:000016">
    <property type="entry name" value="Putative metallophosphoesterase"/>
    <property type="match status" value="1"/>
</dbReference>
<evidence type="ECO:0000256" key="2">
    <source>
        <dbReference type="ARBA" id="ARBA00022723"/>
    </source>
</evidence>
<evidence type="ECO:0000256" key="6">
    <source>
        <dbReference type="PIRSR" id="PIRSR004789-50"/>
    </source>
</evidence>
<feature type="binding site" evidence="7">
    <location>
        <position position="39"/>
    </location>
    <ligand>
        <name>Fe cation</name>
        <dbReference type="ChEBI" id="CHEBI:24875"/>
        <label>1</label>
    </ligand>
</feature>
<evidence type="ECO:0000256" key="1">
    <source>
        <dbReference type="ARBA" id="ARBA00001965"/>
    </source>
</evidence>
<dbReference type="SUPFAM" id="SSF56300">
    <property type="entry name" value="Metallo-dependent phosphatases"/>
    <property type="match status" value="1"/>
</dbReference>
<feature type="binding site" evidence="7">
    <location>
        <position position="178"/>
    </location>
    <ligand>
        <name>Fe cation</name>
        <dbReference type="ChEBI" id="CHEBI:24875"/>
        <label>1</label>
    </ligand>
</feature>
<dbReference type="AlphaFoldDB" id="A0A0R1VMD1"/>
<evidence type="ECO:0000313" key="9">
    <source>
        <dbReference type="Proteomes" id="UP000051451"/>
    </source>
</evidence>
<dbReference type="GO" id="GO:0004113">
    <property type="term" value="F:2',3'-cyclic-nucleotide 3'-phosphodiesterase activity"/>
    <property type="evidence" value="ECO:0007669"/>
    <property type="project" value="TreeGrafter"/>
</dbReference>
<evidence type="ECO:0000256" key="4">
    <source>
        <dbReference type="ARBA" id="ARBA00023004"/>
    </source>
</evidence>
<dbReference type="GO" id="GO:0046872">
    <property type="term" value="F:metal ion binding"/>
    <property type="evidence" value="ECO:0007669"/>
    <property type="project" value="UniProtKB-KW"/>
</dbReference>
<dbReference type="Proteomes" id="UP000051451">
    <property type="component" value="Unassembled WGS sequence"/>
</dbReference>
<proteinExistence type="inferred from homology"/>
<dbReference type="Gene3D" id="3.60.21.10">
    <property type="match status" value="1"/>
</dbReference>
<dbReference type="PIRSF" id="PIRSF004789">
    <property type="entry name" value="DR1281"/>
    <property type="match status" value="1"/>
</dbReference>
<protein>
    <submittedName>
        <fullName evidence="8">Metallophosphoesterase</fullName>
    </submittedName>
</protein>
<dbReference type="Pfam" id="PF13277">
    <property type="entry name" value="YmdB"/>
    <property type="match status" value="1"/>
</dbReference>
<feature type="binding site" evidence="7">
    <location>
        <position position="40"/>
    </location>
    <ligand>
        <name>Fe cation</name>
        <dbReference type="ChEBI" id="CHEBI:24875"/>
        <label>1</label>
    </ligand>
</feature>
<gene>
    <name evidence="8" type="ORF">FC89_GL000639</name>
</gene>
<dbReference type="CDD" id="cd07382">
    <property type="entry name" value="MPP_DR1281"/>
    <property type="match status" value="1"/>
</dbReference>
<accession>A0A0R1VMD1</accession>
<keyword evidence="2 7" id="KW-0479">Metal-binding</keyword>
<keyword evidence="4" id="KW-0408">Iron</keyword>
<feature type="binding site" evidence="7">
    <location>
        <position position="39"/>
    </location>
    <ligand>
        <name>Fe cation</name>
        <dbReference type="ChEBI" id="CHEBI:24875"/>
        <label>2</label>
    </ligand>
</feature>
<dbReference type="NCBIfam" id="TIGR00282">
    <property type="entry name" value="TIGR00282 family metallophosphoesterase"/>
    <property type="match status" value="1"/>
</dbReference>
<dbReference type="InterPro" id="IPR005235">
    <property type="entry name" value="YmdB-like"/>
</dbReference>
<dbReference type="OrthoDB" id="9801109at2"/>
<comment type="similarity">
    <text evidence="5">Belongs to the YmdB-like family.</text>
</comment>
<evidence type="ECO:0000256" key="3">
    <source>
        <dbReference type="ARBA" id="ARBA00022801"/>
    </source>
</evidence>